<feature type="domain" description="Amidohydrolase-related" evidence="1">
    <location>
        <begin position="637"/>
        <end position="975"/>
    </location>
</feature>
<accession>A0A1H1NWD1</accession>
<dbReference type="PROSITE" id="PS51318">
    <property type="entry name" value="TAT"/>
    <property type="match status" value="1"/>
</dbReference>
<name>A0A1H1NWD1_9CORY</name>
<dbReference type="InterPro" id="IPR011059">
    <property type="entry name" value="Metal-dep_hydrolase_composite"/>
</dbReference>
<dbReference type="PANTHER" id="PTHR43135:SF3">
    <property type="entry name" value="ALPHA-D-RIBOSE 1-METHYLPHOSPHONATE 5-TRIPHOSPHATE DIPHOSPHATASE"/>
    <property type="match status" value="1"/>
</dbReference>
<dbReference type="SUPFAM" id="SSF82171">
    <property type="entry name" value="DPP6 N-terminal domain-like"/>
    <property type="match status" value="2"/>
</dbReference>
<dbReference type="PANTHER" id="PTHR43135">
    <property type="entry name" value="ALPHA-D-RIBOSE 1-METHYLPHOSPHONATE 5-TRIPHOSPHATE DIPHOSPHATASE"/>
    <property type="match status" value="1"/>
</dbReference>
<dbReference type="AlphaFoldDB" id="A0A1H1NWD1"/>
<dbReference type="Pfam" id="PF07676">
    <property type="entry name" value="PD40"/>
    <property type="match status" value="3"/>
</dbReference>
<dbReference type="SUPFAM" id="SSF51556">
    <property type="entry name" value="Metallo-dependent hydrolases"/>
    <property type="match status" value="1"/>
</dbReference>
<dbReference type="EMBL" id="LT629765">
    <property type="protein sequence ID" value="SDS03276.1"/>
    <property type="molecule type" value="Genomic_DNA"/>
</dbReference>
<reference evidence="2 3" key="1">
    <citation type="submission" date="2016-10" db="EMBL/GenBank/DDBJ databases">
        <authorList>
            <person name="de Groot N.N."/>
        </authorList>
    </citation>
    <scope>NUCLEOTIDE SEQUENCE [LARGE SCALE GENOMIC DNA]</scope>
    <source>
        <strain evidence="2 3">DSM 45434</strain>
    </source>
</reference>
<dbReference type="InterPro" id="IPR011659">
    <property type="entry name" value="WD40"/>
</dbReference>
<dbReference type="Gene3D" id="2.30.40.10">
    <property type="entry name" value="Urease, subunit C, domain 1"/>
    <property type="match status" value="2"/>
</dbReference>
<evidence type="ECO:0000313" key="3">
    <source>
        <dbReference type="Proteomes" id="UP000182237"/>
    </source>
</evidence>
<organism evidence="2 3">
    <name type="scientific">Corynebacterium timonense</name>
    <dbReference type="NCBI Taxonomy" id="441500"/>
    <lineage>
        <taxon>Bacteria</taxon>
        <taxon>Bacillati</taxon>
        <taxon>Actinomycetota</taxon>
        <taxon>Actinomycetes</taxon>
        <taxon>Mycobacteriales</taxon>
        <taxon>Corynebacteriaceae</taxon>
        <taxon>Corynebacterium</taxon>
    </lineage>
</organism>
<dbReference type="SUPFAM" id="SSF51338">
    <property type="entry name" value="Composite domain of metallo-dependent hydrolases"/>
    <property type="match status" value="1"/>
</dbReference>
<evidence type="ECO:0000313" key="2">
    <source>
        <dbReference type="EMBL" id="SDS03276.1"/>
    </source>
</evidence>
<gene>
    <name evidence="2" type="ORF">SAMN04488539_0872</name>
</gene>
<dbReference type="Pfam" id="PF01979">
    <property type="entry name" value="Amidohydro_1"/>
    <property type="match status" value="1"/>
</dbReference>
<sequence length="1010" mass="108358">MDALNSRRGFVQGGVAVAATAALLEPGTFAPRAHAGGAGTTVSTATNITLSTHPGSDVTIIDVGNVLWRLPAGGGQACRLTDDVEDATWPSLTPNGRTVVFQSFRHGTYDLCALDLHTGAVTRLTAGTEDDQDPHVSPHGKDIVFISDAGGTSAVCRIGVRGGDRHVLIGTDDQRSYHSPRWHPDGKHIVYVADDTHIEQLHITTGSTKTLRTVEEGHTIRGLSYSPSGKLIYVVSHTPQAWLEHDGQRLTDPEDEEPAPLPAAWLSDTEFMYSTSGEIRWRTLNGTSTSAVPFEVALSAAAAPAAIKPRLDLEAHGPALGLTGAALSPDGDRICFRALNALWLTDASGDTSVVVDDGYFNADPTWEPDGAAIIYTSDRKGIVNLWRHVLADGTDTQLTFEKNGALLPSVSPDGASVVFHDEAGGTHRLELASGTVTELLTGHETPGKATWSPDSQKIAMAVHQPASPRSDSGLNEMLVLDLASGETFTQPFSPGLSIATRNHDGPVWAADGTALYAVCESRLHRVPVDQSGRTTAEATVASDAIADGVTSSASGEVAFLSLGTFHLLTASADVRPSLDYTRQARPERFTLRAGRLWNGVDEDYQRNVDVTIEDGTITNIRPADESRMADLDASPYTLIPGLIDMHNHWHMRGRAWGNRQGRLWLAYGVTTSRSAGDLAYEARETREATHAGTGIGPRFLNNGEPLDGNRCSFGFMRCVTSAEQVDREIERILALGYSCVKSYQRLPVTLERRLVDGLAAHGIPVISHYVYPAVASGLHGMEHTGGGNRLGYSRTLSAAKGLTAADTVSLLSGGDFWVSSTLLFAAEVHADSRDLVDDERTRVLYPWWDYRRLQDKADQAATDPDPINLAWTRGDVDLLRSVNEAGGLVVLGTDAPLDDLGVSIHTNLRALVRHGFTPVDALRTGTVNAAKALGASELLGQLTVGAHADMLIIDGDPLADIADTARIRDVFVDGHRHRISDLLDPYRDPSDATGSVALTMTAHTCCRRRK</sequence>
<dbReference type="Proteomes" id="UP000182237">
    <property type="component" value="Chromosome I"/>
</dbReference>
<dbReference type="Gene3D" id="2.120.10.30">
    <property type="entry name" value="TolB, C-terminal domain"/>
    <property type="match status" value="3"/>
</dbReference>
<dbReference type="InterPro" id="IPR011042">
    <property type="entry name" value="6-blade_b-propeller_TolB-like"/>
</dbReference>
<dbReference type="Gene3D" id="3.20.20.140">
    <property type="entry name" value="Metal-dependent hydrolases"/>
    <property type="match status" value="1"/>
</dbReference>
<dbReference type="OrthoDB" id="3514520at2"/>
<evidence type="ECO:0000259" key="1">
    <source>
        <dbReference type="Pfam" id="PF01979"/>
    </source>
</evidence>
<protein>
    <submittedName>
        <fullName evidence="2">Imidazolonepropionase</fullName>
    </submittedName>
</protein>
<dbReference type="eggNOG" id="COG1228">
    <property type="taxonomic scope" value="Bacteria"/>
</dbReference>
<dbReference type="RefSeq" id="WP_019194585.1">
    <property type="nucleotide sequence ID" value="NZ_LT629765.1"/>
</dbReference>
<dbReference type="InterPro" id="IPR006680">
    <property type="entry name" value="Amidohydro-rel"/>
</dbReference>
<dbReference type="InterPro" id="IPR032466">
    <property type="entry name" value="Metal_Hydrolase"/>
</dbReference>
<dbReference type="STRING" id="1203190.GCA_000312345_01784"/>
<proteinExistence type="predicted"/>
<dbReference type="InterPro" id="IPR051781">
    <property type="entry name" value="Metallo-dep_Hydrolase"/>
</dbReference>
<dbReference type="GO" id="GO:0016810">
    <property type="term" value="F:hydrolase activity, acting on carbon-nitrogen (but not peptide) bonds"/>
    <property type="evidence" value="ECO:0007669"/>
    <property type="project" value="InterPro"/>
</dbReference>
<dbReference type="InterPro" id="IPR006311">
    <property type="entry name" value="TAT_signal"/>
</dbReference>
<keyword evidence="3" id="KW-1185">Reference proteome</keyword>
<dbReference type="eggNOG" id="COG4946">
    <property type="taxonomic scope" value="Bacteria"/>
</dbReference>
<dbReference type="Gene3D" id="3.30.110.90">
    <property type="entry name" value="Amidohydrolase"/>
    <property type="match status" value="1"/>
</dbReference>